<protein>
    <submittedName>
        <fullName evidence="1">Uncharacterized protein</fullName>
    </submittedName>
</protein>
<dbReference type="Proteomes" id="UP000235023">
    <property type="component" value="Unassembled WGS sequence"/>
</dbReference>
<reference evidence="2" key="1">
    <citation type="submission" date="2017-12" db="EMBL/GenBank/DDBJ databases">
        <authorList>
            <consortium name="DOE Joint Genome Institute"/>
            <person name="Mondo S.J."/>
            <person name="Kjaerbolling I."/>
            <person name="Vesth T.C."/>
            <person name="Frisvad J.C."/>
            <person name="Nybo J.L."/>
            <person name="Theobald S."/>
            <person name="Kuo A."/>
            <person name="Bowyer P."/>
            <person name="Matsuda Y."/>
            <person name="Lyhne E.K."/>
            <person name="Kogle M.E."/>
            <person name="Clum A."/>
            <person name="Lipzen A."/>
            <person name="Salamov A."/>
            <person name="Ngan C.Y."/>
            <person name="Daum C."/>
            <person name="Chiniquy J."/>
            <person name="Barry K."/>
            <person name="LaButti K."/>
            <person name="Haridas S."/>
            <person name="Simmons B.A."/>
            <person name="Magnuson J.K."/>
            <person name="Mortensen U.H."/>
            <person name="Larsen T.O."/>
            <person name="Grigoriev I.V."/>
            <person name="Baker S.E."/>
            <person name="Andersen M.R."/>
            <person name="Nordberg H.P."/>
            <person name="Cantor M.N."/>
            <person name="Hua S.X."/>
        </authorList>
    </citation>
    <scope>NUCLEOTIDE SEQUENCE [LARGE SCALE GENOMIC DNA]</scope>
    <source>
        <strain evidence="2">IBT 19404</strain>
    </source>
</reference>
<evidence type="ECO:0000313" key="2">
    <source>
        <dbReference type="Proteomes" id="UP000235023"/>
    </source>
</evidence>
<proteinExistence type="predicted"/>
<accession>A0A2J5HJU7</accession>
<dbReference type="EMBL" id="KZ559597">
    <property type="protein sequence ID" value="PLN77379.1"/>
    <property type="molecule type" value="Genomic_DNA"/>
</dbReference>
<gene>
    <name evidence="1" type="ORF">BDW42DRAFT_198495</name>
</gene>
<dbReference type="OrthoDB" id="4224309at2759"/>
<organism evidence="1 2">
    <name type="scientific">Aspergillus taichungensis</name>
    <dbReference type="NCBI Taxonomy" id="482145"/>
    <lineage>
        <taxon>Eukaryota</taxon>
        <taxon>Fungi</taxon>
        <taxon>Dikarya</taxon>
        <taxon>Ascomycota</taxon>
        <taxon>Pezizomycotina</taxon>
        <taxon>Eurotiomycetes</taxon>
        <taxon>Eurotiomycetidae</taxon>
        <taxon>Eurotiales</taxon>
        <taxon>Aspergillaceae</taxon>
        <taxon>Aspergillus</taxon>
        <taxon>Aspergillus subgen. Circumdati</taxon>
    </lineage>
</organism>
<evidence type="ECO:0000313" key="1">
    <source>
        <dbReference type="EMBL" id="PLN77379.1"/>
    </source>
</evidence>
<name>A0A2J5HJU7_9EURO</name>
<sequence length="182" mass="20120">MTPNLSIYHLTESNLALHDQLLQCEHPSDSIVPWVEKVIKEERIHQFYTSLNIATARDNATPQTNDIIDPGLDIVSDLHQTHLAQRSPTGETHLGQLMDDLKLFNERPGICIESPLERFLTPDGCGSPSYFVRPALESAGSGTGFGCLEGMEERRATARGHAAAVSRRRRAYTGGWSSGHRS</sequence>
<dbReference type="AlphaFoldDB" id="A0A2J5HJU7"/>
<keyword evidence="2" id="KW-1185">Reference proteome</keyword>